<dbReference type="PANTHER" id="PTHR40447:SF1">
    <property type="entry name" value="ANAEROBIC SULFITE REDUCTASE SUBUNIT A"/>
    <property type="match status" value="1"/>
</dbReference>
<dbReference type="InterPro" id="IPR017900">
    <property type="entry name" value="4Fe4S_Fe_S_CS"/>
</dbReference>
<evidence type="ECO:0000256" key="2">
    <source>
        <dbReference type="ARBA" id="ARBA00023004"/>
    </source>
</evidence>
<feature type="domain" description="4Fe-4S ferredoxin-type" evidence="4">
    <location>
        <begin position="333"/>
        <end position="361"/>
    </location>
</feature>
<dbReference type="PROSITE" id="PS51379">
    <property type="entry name" value="4FE4S_FER_2"/>
    <property type="match status" value="2"/>
</dbReference>
<dbReference type="GO" id="GO:0046872">
    <property type="term" value="F:metal ion binding"/>
    <property type="evidence" value="ECO:0007669"/>
    <property type="project" value="UniProtKB-KW"/>
</dbReference>
<accession>A0A511R1D7</accession>
<proteinExistence type="predicted"/>
<comment type="caution">
    <text evidence="5">The sequence shown here is derived from an EMBL/GenBank/DDBJ whole genome shotgun (WGS) entry which is preliminary data.</text>
</comment>
<dbReference type="AlphaFoldDB" id="A0A511R1D7"/>
<protein>
    <submittedName>
        <fullName evidence="5">4Fe-4S ferredoxin</fullName>
    </submittedName>
</protein>
<dbReference type="OrthoDB" id="9796486at2"/>
<dbReference type="PANTHER" id="PTHR40447">
    <property type="entry name" value="ANAEROBIC SULFITE REDUCTASE SUBUNIT A"/>
    <property type="match status" value="1"/>
</dbReference>
<dbReference type="EMBL" id="BJXL01000031">
    <property type="protein sequence ID" value="GEM83097.1"/>
    <property type="molecule type" value="Genomic_DNA"/>
</dbReference>
<dbReference type="GO" id="GO:0051536">
    <property type="term" value="F:iron-sulfur cluster binding"/>
    <property type="evidence" value="ECO:0007669"/>
    <property type="project" value="UniProtKB-KW"/>
</dbReference>
<keyword evidence="2" id="KW-0408">Iron</keyword>
<keyword evidence="1" id="KW-0479">Metal-binding</keyword>
<evidence type="ECO:0000313" key="6">
    <source>
        <dbReference type="Proteomes" id="UP000321197"/>
    </source>
</evidence>
<sequence>MQKGPFVLERSGLLQLLQALKAKGYLTLGPTVREGAIVYDQLSRLEDLPIGYTDHQEGGTYRLRRRGDEALFGYNVGPHSWKRFLHPPILRLFRARKINGGFEFEHEAEALPNYAFIGVRACELLAIRVQDQVFLGGAYQDPHYKARRERVFIVAVNCTQAGNTCFCASVQSGPKAQAGFDLALTEVLEGDRHYFVGEVGSERGAEVLGEIPHRAALPSEVAQAEAKVAQATRQMGRSLATEGLKEMLYQNLEHPRWEQVAARCLSCGNCTQVCPTCFCTSVEDHTDLSGVAERTRRWDSCFTADFSYLHGGSVRVSTKARYRQWLTHKLATWQDQFGMLGCVGCGRCITWCPVGIDLTEEVAAMRGAHV</sequence>
<dbReference type="Pfam" id="PF17179">
    <property type="entry name" value="Fer4_22"/>
    <property type="match status" value="1"/>
</dbReference>
<evidence type="ECO:0000259" key="4">
    <source>
        <dbReference type="PROSITE" id="PS51379"/>
    </source>
</evidence>
<dbReference type="Proteomes" id="UP000321197">
    <property type="component" value="Unassembled WGS sequence"/>
</dbReference>
<gene>
    <name evidence="5" type="ORF">MHY01S_12630</name>
</gene>
<dbReference type="SUPFAM" id="SSF46548">
    <property type="entry name" value="alpha-helical ferredoxin"/>
    <property type="match status" value="1"/>
</dbReference>
<dbReference type="Gene3D" id="1.10.1060.10">
    <property type="entry name" value="Alpha-helical ferredoxin"/>
    <property type="match status" value="1"/>
</dbReference>
<keyword evidence="3" id="KW-0411">Iron-sulfur</keyword>
<organism evidence="5 6">
    <name type="scientific">Meiothermus hypogaeus NBRC 106114</name>
    <dbReference type="NCBI Taxonomy" id="1227553"/>
    <lineage>
        <taxon>Bacteria</taxon>
        <taxon>Thermotogati</taxon>
        <taxon>Deinococcota</taxon>
        <taxon>Deinococci</taxon>
        <taxon>Thermales</taxon>
        <taxon>Thermaceae</taxon>
        <taxon>Meiothermus</taxon>
    </lineage>
</organism>
<dbReference type="RefSeq" id="WP_119341112.1">
    <property type="nucleotide sequence ID" value="NZ_BJXL01000031.1"/>
</dbReference>
<evidence type="ECO:0000313" key="5">
    <source>
        <dbReference type="EMBL" id="GEM83097.1"/>
    </source>
</evidence>
<reference evidence="5 6" key="1">
    <citation type="submission" date="2019-07" db="EMBL/GenBank/DDBJ databases">
        <title>Whole genome shotgun sequence of Meiothermus hypogaeus NBRC 106114.</title>
        <authorList>
            <person name="Hosoyama A."/>
            <person name="Uohara A."/>
            <person name="Ohji S."/>
            <person name="Ichikawa N."/>
        </authorList>
    </citation>
    <scope>NUCLEOTIDE SEQUENCE [LARGE SCALE GENOMIC DNA]</scope>
    <source>
        <strain evidence="5 6">NBRC 106114</strain>
    </source>
</reference>
<dbReference type="InterPro" id="IPR009051">
    <property type="entry name" value="Helical_ferredxn"/>
</dbReference>
<dbReference type="InterPro" id="IPR017896">
    <property type="entry name" value="4Fe4S_Fe-S-bd"/>
</dbReference>
<evidence type="ECO:0000256" key="1">
    <source>
        <dbReference type="ARBA" id="ARBA00022723"/>
    </source>
</evidence>
<evidence type="ECO:0000256" key="3">
    <source>
        <dbReference type="ARBA" id="ARBA00023014"/>
    </source>
</evidence>
<feature type="domain" description="4Fe-4S ferredoxin-type" evidence="4">
    <location>
        <begin position="253"/>
        <end position="285"/>
    </location>
</feature>
<dbReference type="PROSITE" id="PS00198">
    <property type="entry name" value="4FE4S_FER_1"/>
    <property type="match status" value="2"/>
</dbReference>
<name>A0A511R1D7_9DEIN</name>